<proteinExistence type="inferred from homology"/>
<feature type="chain" id="PRO_5011747232" evidence="11">
    <location>
        <begin position="27"/>
        <end position="397"/>
    </location>
</feature>
<evidence type="ECO:0000256" key="4">
    <source>
        <dbReference type="ARBA" id="ARBA00022525"/>
    </source>
</evidence>
<dbReference type="Pfam" id="PF00082">
    <property type="entry name" value="Peptidase_S8"/>
    <property type="match status" value="1"/>
</dbReference>
<evidence type="ECO:0000313" key="15">
    <source>
        <dbReference type="Proteomes" id="UP000199225"/>
    </source>
</evidence>
<keyword evidence="6 9" id="KW-0378">Hydrolase</keyword>
<protein>
    <submittedName>
        <fullName evidence="14">Thermitase</fullName>
    </submittedName>
</protein>
<dbReference type="Proteomes" id="UP000199225">
    <property type="component" value="Unassembled WGS sequence"/>
</dbReference>
<dbReference type="GO" id="GO:0004252">
    <property type="term" value="F:serine-type endopeptidase activity"/>
    <property type="evidence" value="ECO:0007669"/>
    <property type="project" value="UniProtKB-UniRule"/>
</dbReference>
<keyword evidence="5 9" id="KW-0645">Protease</keyword>
<dbReference type="SUPFAM" id="SSF52743">
    <property type="entry name" value="Subtilisin-like"/>
    <property type="match status" value="1"/>
</dbReference>
<evidence type="ECO:0000256" key="9">
    <source>
        <dbReference type="PROSITE-ProRule" id="PRU01240"/>
    </source>
</evidence>
<dbReference type="InterPro" id="IPR015500">
    <property type="entry name" value="Peptidase_S8_subtilisin-rel"/>
</dbReference>
<keyword evidence="15" id="KW-1185">Reference proteome</keyword>
<feature type="domain" description="Peptidase S8/S53" evidence="12">
    <location>
        <begin position="151"/>
        <end position="374"/>
    </location>
</feature>
<keyword evidence="11" id="KW-0732">Signal</keyword>
<evidence type="ECO:0000256" key="11">
    <source>
        <dbReference type="SAM" id="SignalP"/>
    </source>
</evidence>
<dbReference type="OrthoDB" id="9798386at2"/>
<dbReference type="PROSITE" id="PS00138">
    <property type="entry name" value="SUBTILASE_SER"/>
    <property type="match status" value="1"/>
</dbReference>
<comment type="subcellular location">
    <subcellularLocation>
        <location evidence="2">Secreted</location>
    </subcellularLocation>
</comment>
<evidence type="ECO:0000256" key="10">
    <source>
        <dbReference type="RuleBase" id="RU003355"/>
    </source>
</evidence>
<dbReference type="EMBL" id="FNEV01000003">
    <property type="protein sequence ID" value="SDJ27132.1"/>
    <property type="molecule type" value="Genomic_DNA"/>
</dbReference>
<reference evidence="15" key="1">
    <citation type="submission" date="2016-10" db="EMBL/GenBank/DDBJ databases">
        <authorList>
            <person name="Varghese N."/>
            <person name="Submissions S."/>
        </authorList>
    </citation>
    <scope>NUCLEOTIDE SEQUENCE [LARGE SCALE GENOMIC DNA]</scope>
    <source>
        <strain evidence="15">DSM 4771</strain>
    </source>
</reference>
<dbReference type="InterPro" id="IPR034084">
    <property type="entry name" value="Thermitase-like_dom"/>
</dbReference>
<dbReference type="PROSITE" id="PS00137">
    <property type="entry name" value="SUBTILASE_HIS"/>
    <property type="match status" value="1"/>
</dbReference>
<dbReference type="InterPro" id="IPR023828">
    <property type="entry name" value="Peptidase_S8_Ser-AS"/>
</dbReference>
<evidence type="ECO:0000256" key="2">
    <source>
        <dbReference type="ARBA" id="ARBA00004613"/>
    </source>
</evidence>
<dbReference type="PANTHER" id="PTHR43806:SF11">
    <property type="entry name" value="CEREVISIN-RELATED"/>
    <property type="match status" value="1"/>
</dbReference>
<evidence type="ECO:0000259" key="12">
    <source>
        <dbReference type="Pfam" id="PF00082"/>
    </source>
</evidence>
<sequence length="397" mass="41593">MKFKRLATLSLAATLAVVPVSGQAFASTQSDDANKIEVQQKDVAKPQKGEVVVTMKPGKALSDNAMKNMGAKVVDDHSDVVDTKLKVLEVGNVDAVLKALNRNPNVEYAEPNYTFEATATPNDPLYSNQYGPQNTSTPLAWETTIGSSSQEIAVIDSGVDYDHPDLDDKTILGYDFAQNDYNPDDRNGHGTHVAGTAAAETDNATGVAGMAPNTSILAVRALGANGSGSLNDIADAIRYSADSGAEVINLSLGCNCDTQTLEDAVDYAWNSGSVVVAAAGNDGVSTTFEPASYENAIAVGAVDSNNNIASFSNYGSWVDVTAPGVNIVSTVLRGNYDSYSGTSMASPHVAGLAGLLASQGRSNTEIRTAIEQTADPIYGTGYYFEHGLINSYDAVTY</sequence>
<dbReference type="Gene3D" id="3.40.50.200">
    <property type="entry name" value="Peptidase S8/S53 domain"/>
    <property type="match status" value="1"/>
</dbReference>
<dbReference type="PROSITE" id="PS00136">
    <property type="entry name" value="SUBTILASE_ASP"/>
    <property type="match status" value="1"/>
</dbReference>
<dbReference type="GO" id="GO:0006508">
    <property type="term" value="P:proteolysis"/>
    <property type="evidence" value="ECO:0007669"/>
    <property type="project" value="UniProtKB-KW"/>
</dbReference>
<feature type="active site" description="Charge relay system" evidence="9">
    <location>
        <position position="189"/>
    </location>
</feature>
<dbReference type="InterPro" id="IPR023827">
    <property type="entry name" value="Peptidase_S8_Asp-AS"/>
</dbReference>
<dbReference type="PRINTS" id="PR00723">
    <property type="entry name" value="SUBTILISIN"/>
</dbReference>
<dbReference type="RefSeq" id="WP_093193143.1">
    <property type="nucleotide sequence ID" value="NZ_FNEV01000003.1"/>
</dbReference>
<dbReference type="Pfam" id="PF22148">
    <property type="entry name" value="Fervidolysin_NPro-like"/>
    <property type="match status" value="1"/>
</dbReference>
<evidence type="ECO:0000256" key="8">
    <source>
        <dbReference type="ARBA" id="ARBA00022837"/>
    </source>
</evidence>
<comment type="similarity">
    <text evidence="3 9 10">Belongs to the peptidase S8 family.</text>
</comment>
<keyword evidence="4" id="KW-0964">Secreted</keyword>
<evidence type="ECO:0000259" key="13">
    <source>
        <dbReference type="Pfam" id="PF22148"/>
    </source>
</evidence>
<dbReference type="InterPro" id="IPR050131">
    <property type="entry name" value="Peptidase_S8_subtilisin-like"/>
</dbReference>
<feature type="domain" description="Fervidolysin-like N-terminal prodomain" evidence="13">
    <location>
        <begin position="36"/>
        <end position="112"/>
    </location>
</feature>
<feature type="active site" description="Charge relay system" evidence="9">
    <location>
        <position position="156"/>
    </location>
</feature>
<evidence type="ECO:0000256" key="1">
    <source>
        <dbReference type="ARBA" id="ARBA00001913"/>
    </source>
</evidence>
<accession>A0A1G8SD13</accession>
<dbReference type="InterPro" id="IPR054399">
    <property type="entry name" value="Fervidolysin-like_N_prodom"/>
</dbReference>
<keyword evidence="7 9" id="KW-0720">Serine protease</keyword>
<evidence type="ECO:0000256" key="6">
    <source>
        <dbReference type="ARBA" id="ARBA00022801"/>
    </source>
</evidence>
<dbReference type="PANTHER" id="PTHR43806">
    <property type="entry name" value="PEPTIDASE S8"/>
    <property type="match status" value="1"/>
</dbReference>
<feature type="active site" description="Charge relay system" evidence="9">
    <location>
        <position position="343"/>
    </location>
</feature>
<dbReference type="CDD" id="cd07484">
    <property type="entry name" value="Peptidases_S8_Thermitase_like"/>
    <property type="match status" value="1"/>
</dbReference>
<evidence type="ECO:0000256" key="3">
    <source>
        <dbReference type="ARBA" id="ARBA00011073"/>
    </source>
</evidence>
<evidence type="ECO:0000256" key="7">
    <source>
        <dbReference type="ARBA" id="ARBA00022825"/>
    </source>
</evidence>
<gene>
    <name evidence="14" type="ORF">SAMN04490247_1391</name>
</gene>
<evidence type="ECO:0000256" key="5">
    <source>
        <dbReference type="ARBA" id="ARBA00022670"/>
    </source>
</evidence>
<dbReference type="STRING" id="86666.SAMN04490247_1391"/>
<dbReference type="PROSITE" id="PS51892">
    <property type="entry name" value="SUBTILASE"/>
    <property type="match status" value="1"/>
</dbReference>
<dbReference type="InterPro" id="IPR036852">
    <property type="entry name" value="Peptidase_S8/S53_dom_sf"/>
</dbReference>
<dbReference type="InterPro" id="IPR000209">
    <property type="entry name" value="Peptidase_S8/S53_dom"/>
</dbReference>
<evidence type="ECO:0000313" key="14">
    <source>
        <dbReference type="EMBL" id="SDJ27132.1"/>
    </source>
</evidence>
<feature type="signal peptide" evidence="11">
    <location>
        <begin position="1"/>
        <end position="26"/>
    </location>
</feature>
<dbReference type="InterPro" id="IPR022398">
    <property type="entry name" value="Peptidase_S8_His-AS"/>
</dbReference>
<comment type="cofactor">
    <cofactor evidence="1">
        <name>Ca(2+)</name>
        <dbReference type="ChEBI" id="CHEBI:29108"/>
    </cofactor>
</comment>
<dbReference type="AlphaFoldDB" id="A0A1G8SD13"/>
<keyword evidence="8" id="KW-0106">Calcium</keyword>
<name>A0A1G8SD13_9BACI</name>
<organism evidence="14 15">
    <name type="scientific">Salimicrobium halophilum</name>
    <dbReference type="NCBI Taxonomy" id="86666"/>
    <lineage>
        <taxon>Bacteria</taxon>
        <taxon>Bacillati</taxon>
        <taxon>Bacillota</taxon>
        <taxon>Bacilli</taxon>
        <taxon>Bacillales</taxon>
        <taxon>Bacillaceae</taxon>
        <taxon>Salimicrobium</taxon>
    </lineage>
</organism>
<dbReference type="GO" id="GO:0005576">
    <property type="term" value="C:extracellular region"/>
    <property type="evidence" value="ECO:0007669"/>
    <property type="project" value="UniProtKB-SubCell"/>
</dbReference>